<organism evidence="1">
    <name type="scientific">Opuntia streptacantha</name>
    <name type="common">Prickly pear cactus</name>
    <name type="synonym">Opuntia cardona</name>
    <dbReference type="NCBI Taxonomy" id="393608"/>
    <lineage>
        <taxon>Eukaryota</taxon>
        <taxon>Viridiplantae</taxon>
        <taxon>Streptophyta</taxon>
        <taxon>Embryophyta</taxon>
        <taxon>Tracheophyta</taxon>
        <taxon>Spermatophyta</taxon>
        <taxon>Magnoliopsida</taxon>
        <taxon>eudicotyledons</taxon>
        <taxon>Gunneridae</taxon>
        <taxon>Pentapetalae</taxon>
        <taxon>Caryophyllales</taxon>
        <taxon>Cactineae</taxon>
        <taxon>Cactaceae</taxon>
        <taxon>Opuntioideae</taxon>
        <taxon>Opuntia</taxon>
    </lineage>
</organism>
<sequence length="103" mass="11199">MLLGFQNVINFRFVGFPTILKHRGLILFPIQGRPMGSGKKDALAKPSVSVSSKSQIGPSQESVIGGKLAEILSIKDDPAKLERMTVPELRTALRLIRILLGCS</sequence>
<proteinExistence type="predicted"/>
<reference evidence="1" key="1">
    <citation type="journal article" date="2013" name="J. Plant Res.">
        <title>Effect of fungi and light on seed germination of three Opuntia species from semiarid lands of central Mexico.</title>
        <authorList>
            <person name="Delgado-Sanchez P."/>
            <person name="Jimenez-Bremont J.F."/>
            <person name="Guerrero-Gonzalez Mde L."/>
            <person name="Flores J."/>
        </authorList>
    </citation>
    <scope>NUCLEOTIDE SEQUENCE</scope>
    <source>
        <tissue evidence="1">Cladode</tissue>
    </source>
</reference>
<protein>
    <submittedName>
        <fullName evidence="1">Uncharacterized protein</fullName>
    </submittedName>
</protein>
<name>A0A7C9CQR2_OPUST</name>
<reference evidence="1" key="2">
    <citation type="submission" date="2020-07" db="EMBL/GenBank/DDBJ databases">
        <authorList>
            <person name="Vera ALvarez R."/>
            <person name="Arias-Moreno D.M."/>
            <person name="Jimenez-Jacinto V."/>
            <person name="Jimenez-Bremont J.F."/>
            <person name="Swaminathan K."/>
            <person name="Moose S.P."/>
            <person name="Guerrero-Gonzalez M.L."/>
            <person name="Marino-Ramirez L."/>
            <person name="Landsman D."/>
            <person name="Rodriguez-Kessler M."/>
            <person name="Delgado-Sanchez P."/>
        </authorList>
    </citation>
    <scope>NUCLEOTIDE SEQUENCE</scope>
    <source>
        <tissue evidence="1">Cladode</tissue>
    </source>
</reference>
<evidence type="ECO:0000313" key="1">
    <source>
        <dbReference type="EMBL" id="MBA4621364.1"/>
    </source>
</evidence>
<dbReference type="EMBL" id="GISG01033771">
    <property type="protein sequence ID" value="MBA4621364.1"/>
    <property type="molecule type" value="Transcribed_RNA"/>
</dbReference>
<dbReference type="AlphaFoldDB" id="A0A7C9CQR2"/>
<accession>A0A7C9CQR2</accession>